<dbReference type="InterPro" id="IPR037272">
    <property type="entry name" value="SNS_sf"/>
</dbReference>
<feature type="binding site" evidence="8">
    <location>
        <position position="422"/>
    </location>
    <ligand>
        <name>Na(+)</name>
        <dbReference type="ChEBI" id="CHEBI:29101"/>
        <label>1</label>
    </ligand>
</feature>
<dbReference type="PROSITE" id="PS00610">
    <property type="entry name" value="NA_NEUROTRAN_SYMP_1"/>
    <property type="match status" value="1"/>
</dbReference>
<reference evidence="11" key="1">
    <citation type="submission" date="2022-03" db="EMBL/GenBank/DDBJ databases">
        <authorList>
            <person name="Martin C."/>
        </authorList>
    </citation>
    <scope>NUCLEOTIDE SEQUENCE</scope>
</reference>
<dbReference type="AlphaFoldDB" id="A0A8J1UGF1"/>
<keyword evidence="4 10" id="KW-0812">Transmembrane</keyword>
<keyword evidence="8" id="KW-0915">Sodium</keyword>
<dbReference type="OrthoDB" id="6581954at2759"/>
<keyword evidence="6" id="KW-0472">Membrane</keyword>
<evidence type="ECO:0000256" key="8">
    <source>
        <dbReference type="PIRSR" id="PIRSR600175-1"/>
    </source>
</evidence>
<feature type="binding site" evidence="8">
    <location>
        <position position="68"/>
    </location>
    <ligand>
        <name>Na(+)</name>
        <dbReference type="ChEBI" id="CHEBI:29101"/>
        <label>1</label>
    </ligand>
</feature>
<dbReference type="Proteomes" id="UP000749559">
    <property type="component" value="Unassembled WGS sequence"/>
</dbReference>
<dbReference type="GO" id="GO:0089718">
    <property type="term" value="P:amino acid import across plasma membrane"/>
    <property type="evidence" value="ECO:0007669"/>
    <property type="project" value="TreeGrafter"/>
</dbReference>
<evidence type="ECO:0000256" key="9">
    <source>
        <dbReference type="PIRSR" id="PIRSR600175-2"/>
    </source>
</evidence>
<dbReference type="PANTHER" id="PTHR11616:SF321">
    <property type="entry name" value="SODIUM-DEPENDENT NUTRIENT AMINO ACID TRANSPORTER 1-RELATED"/>
    <property type="match status" value="1"/>
</dbReference>
<dbReference type="GO" id="GO:0046872">
    <property type="term" value="F:metal ion binding"/>
    <property type="evidence" value="ECO:0007669"/>
    <property type="project" value="UniProtKB-KW"/>
</dbReference>
<evidence type="ECO:0000256" key="2">
    <source>
        <dbReference type="ARBA" id="ARBA00006459"/>
    </source>
</evidence>
<comment type="caution">
    <text evidence="11">The sequence shown here is derived from an EMBL/GenBank/DDBJ whole genome shotgun (WGS) entry which is preliminary data.</text>
</comment>
<protein>
    <recommendedName>
        <fullName evidence="10">Transporter</fullName>
    </recommendedName>
</protein>
<keyword evidence="8" id="KW-0479">Metal-binding</keyword>
<evidence type="ECO:0000256" key="4">
    <source>
        <dbReference type="ARBA" id="ARBA00022692"/>
    </source>
</evidence>
<name>A0A8J1UGF1_OWEFU</name>
<feature type="binding site" evidence="8">
    <location>
        <position position="357"/>
    </location>
    <ligand>
        <name>Na(+)</name>
        <dbReference type="ChEBI" id="CHEBI:29101"/>
        <label>1</label>
    </ligand>
</feature>
<evidence type="ECO:0000256" key="1">
    <source>
        <dbReference type="ARBA" id="ARBA00004141"/>
    </source>
</evidence>
<organism evidence="11 12">
    <name type="scientific">Owenia fusiformis</name>
    <name type="common">Polychaete worm</name>
    <dbReference type="NCBI Taxonomy" id="6347"/>
    <lineage>
        <taxon>Eukaryota</taxon>
        <taxon>Metazoa</taxon>
        <taxon>Spiralia</taxon>
        <taxon>Lophotrochozoa</taxon>
        <taxon>Annelida</taxon>
        <taxon>Polychaeta</taxon>
        <taxon>Sedentaria</taxon>
        <taxon>Canalipalpata</taxon>
        <taxon>Sabellida</taxon>
        <taxon>Oweniida</taxon>
        <taxon>Oweniidae</taxon>
        <taxon>Owenia</taxon>
    </lineage>
</organism>
<evidence type="ECO:0000256" key="3">
    <source>
        <dbReference type="ARBA" id="ARBA00022448"/>
    </source>
</evidence>
<dbReference type="PANTHER" id="PTHR11616">
    <property type="entry name" value="SODIUM/CHLORIDE DEPENDENT TRANSPORTER"/>
    <property type="match status" value="1"/>
</dbReference>
<evidence type="ECO:0000256" key="5">
    <source>
        <dbReference type="ARBA" id="ARBA00022989"/>
    </source>
</evidence>
<keyword evidence="7" id="KW-0325">Glycoprotein</keyword>
<keyword evidence="9" id="KW-1015">Disulfide bond</keyword>
<proteinExistence type="inferred from homology"/>
<evidence type="ECO:0000313" key="12">
    <source>
        <dbReference type="Proteomes" id="UP000749559"/>
    </source>
</evidence>
<gene>
    <name evidence="11" type="ORF">OFUS_LOCUS13896</name>
</gene>
<dbReference type="InterPro" id="IPR000175">
    <property type="entry name" value="Na/ntran_symport"/>
</dbReference>
<dbReference type="Pfam" id="PF00209">
    <property type="entry name" value="SNF"/>
    <property type="match status" value="1"/>
</dbReference>
<evidence type="ECO:0000256" key="7">
    <source>
        <dbReference type="ARBA" id="ARBA00023180"/>
    </source>
</evidence>
<dbReference type="PRINTS" id="PR00176">
    <property type="entry name" value="NANEUSMPORT"/>
</dbReference>
<feature type="disulfide bond" evidence="9">
    <location>
        <begin position="173"/>
        <end position="183"/>
    </location>
</feature>
<feature type="binding site" evidence="8">
    <location>
        <position position="325"/>
    </location>
    <ligand>
        <name>Na(+)</name>
        <dbReference type="ChEBI" id="CHEBI:29101"/>
        <label>1</label>
    </ligand>
</feature>
<feature type="binding site" evidence="8">
    <location>
        <position position="70"/>
    </location>
    <ligand>
        <name>Na(+)</name>
        <dbReference type="ChEBI" id="CHEBI:29101"/>
        <label>1</label>
    </ligand>
</feature>
<evidence type="ECO:0000313" key="11">
    <source>
        <dbReference type="EMBL" id="CAH1788344.1"/>
    </source>
</evidence>
<comment type="similarity">
    <text evidence="2 10">Belongs to the sodium:neurotransmitter symporter (SNF) (TC 2.A.22) family.</text>
</comment>
<feature type="binding site" evidence="8">
    <location>
        <position position="75"/>
    </location>
    <ligand>
        <name>Na(+)</name>
        <dbReference type="ChEBI" id="CHEBI:29101"/>
        <label>1</label>
    </ligand>
</feature>
<accession>A0A8J1UGF1</accession>
<feature type="binding site" evidence="8">
    <location>
        <position position="71"/>
    </location>
    <ligand>
        <name>Na(+)</name>
        <dbReference type="ChEBI" id="CHEBI:29101"/>
        <label>1</label>
    </ligand>
</feature>
<keyword evidence="12" id="KW-1185">Reference proteome</keyword>
<dbReference type="GO" id="GO:0005283">
    <property type="term" value="F:amino acid:sodium symporter activity"/>
    <property type="evidence" value="ECO:0007669"/>
    <property type="project" value="TreeGrafter"/>
</dbReference>
<keyword evidence="5" id="KW-1133">Transmembrane helix</keyword>
<evidence type="ECO:0000256" key="10">
    <source>
        <dbReference type="RuleBase" id="RU003732"/>
    </source>
</evidence>
<evidence type="ECO:0000256" key="6">
    <source>
        <dbReference type="ARBA" id="ARBA00023136"/>
    </source>
</evidence>
<dbReference type="SUPFAM" id="SSF161070">
    <property type="entry name" value="SNF-like"/>
    <property type="match status" value="1"/>
</dbReference>
<keyword evidence="3 10" id="KW-0813">Transport</keyword>
<comment type="subcellular location">
    <subcellularLocation>
        <location evidence="1">Membrane</location>
        <topology evidence="1">Multi-pass membrane protein</topology>
    </subcellularLocation>
</comment>
<dbReference type="PROSITE" id="PS50267">
    <property type="entry name" value="NA_NEUROTRAN_SYMP_3"/>
    <property type="match status" value="1"/>
</dbReference>
<dbReference type="GO" id="GO:0005886">
    <property type="term" value="C:plasma membrane"/>
    <property type="evidence" value="ECO:0007669"/>
    <property type="project" value="TreeGrafter"/>
</dbReference>
<feature type="binding site" evidence="8">
    <location>
        <position position="426"/>
    </location>
    <ligand>
        <name>Na(+)</name>
        <dbReference type="ChEBI" id="CHEBI:29101"/>
        <label>1</label>
    </ligand>
</feature>
<keyword evidence="10" id="KW-0769">Symport</keyword>
<sequence length="673" mass="75035">MATTMEMSGVKSNGKDGIDNMGYQGDVNPAFELESKTDLSKRSGDEAEEPEKRQAWGGQLEFILTCVGYAVGLGNVWRFPYLCYKNGGGAFLIPYVIMLAFVGLPLFFLELSFGQFTSQGPLSVWAVNPLFKGLGYSMVMVSLLIGLYYNVIIAWCIYFFFASMRYPLPWTSCDRANWATERCLDSSEPTGNVSNITTTMSTLTTAAPIDPTFNRTTPTEEYFYINVLGLTSGLDNMGGVRWQLALCLLAAWLIVFLVLIKGISSLGKVVYFTSIFPYVLLTALLIRGCLLPGAGEGIRFYLQPNITRLADAEVWSDAAVQIFYSLSACSGGLIAMASYNKFSNNCLRDSILVPCINCFTSIYSGFVIFAVLGFMADKKGVSVGEVAESGPGLVFVVYPEGLAQMPGTTVWAILFFFMMMCLGFSSEFSIIECVFSAFSDEFPQLLRRNKWAPIIFRGICCACFFLIGLPMVTGGGFYLFNIVDSYTGGFPLLFVGLFELIALVWIYGYHKFKDDIEIMLGKRQLIYFHITWRYIAPLLLLAVIVFRSIQYKTQTLDTIYGLYRYPPGGTALGWLIVTFAIIWIPLFFIGTFCVKGGGMFCWKSMQATKNWRPRDRSDREGTKYDDSLHQDVSTISSGHINSNGTVPPTYEEVESATDYYSEKPNTYATLQQE</sequence>
<dbReference type="EMBL" id="CAIIXF020000007">
    <property type="protein sequence ID" value="CAH1788344.1"/>
    <property type="molecule type" value="Genomic_DNA"/>
</dbReference>